<keyword evidence="1" id="KW-1133">Transmembrane helix</keyword>
<keyword evidence="1" id="KW-0472">Membrane</keyword>
<keyword evidence="3" id="KW-1185">Reference proteome</keyword>
<accession>A0ABP6LI69</accession>
<sequence>MADGGLFLHELSFVPEGDDVVVGRLDTGSYAVFPADGAELLKRLAQGMPLGAAADWYESVFDEPVDLDDFVATLEELGFVREDGEPPPDAAPPAPVRLRRLGRAVFSLPAWGCYLAVAGGWAWAVAGHTDLAPHPSQIFFVHSLLVVQLVITFGQVPLLLLHEGFHILAGRRLGLPTRLRLSNRLTYIVAETQINGLLSVPRRKRYLPFLAGIVCDGVVMGALGLVADATRNADGTFSLTARVCLALAFTVGVRVLWQFQLYLRTDLYYVAATAWNCYDLHDAGMTLLKNRMWRLLGRSDRVVDEEKWTPRDRRVGKFYGPFIVLGYGTLAGITAFVSIPVTIQYFTIARQAVTSGHVNAAFWDAVLSLCMNIAQVAALVVLSRRKRREKKLSPSHTSPSTEVELA</sequence>
<keyword evidence="1" id="KW-0812">Transmembrane</keyword>
<reference evidence="3" key="1">
    <citation type="journal article" date="2019" name="Int. J. Syst. Evol. Microbiol.">
        <title>The Global Catalogue of Microorganisms (GCM) 10K type strain sequencing project: providing services to taxonomists for standard genome sequencing and annotation.</title>
        <authorList>
            <consortium name="The Broad Institute Genomics Platform"/>
            <consortium name="The Broad Institute Genome Sequencing Center for Infectious Disease"/>
            <person name="Wu L."/>
            <person name="Ma J."/>
        </authorList>
    </citation>
    <scope>NUCLEOTIDE SEQUENCE [LARGE SCALE GENOMIC DNA]</scope>
    <source>
        <strain evidence="3">JCM 9091</strain>
    </source>
</reference>
<comment type="caution">
    <text evidence="2">The sequence shown here is derived from an EMBL/GenBank/DDBJ whole genome shotgun (WGS) entry which is preliminary data.</text>
</comment>
<evidence type="ECO:0000256" key="1">
    <source>
        <dbReference type="SAM" id="Phobius"/>
    </source>
</evidence>
<dbReference type="EMBL" id="BAAAUF010000020">
    <property type="protein sequence ID" value="GAA3045921.1"/>
    <property type="molecule type" value="Genomic_DNA"/>
</dbReference>
<organism evidence="2 3">
    <name type="scientific">Streptomyces glomeratus</name>
    <dbReference type="NCBI Taxonomy" id="284452"/>
    <lineage>
        <taxon>Bacteria</taxon>
        <taxon>Bacillati</taxon>
        <taxon>Actinomycetota</taxon>
        <taxon>Actinomycetes</taxon>
        <taxon>Kitasatosporales</taxon>
        <taxon>Streptomycetaceae</taxon>
        <taxon>Streptomyces</taxon>
    </lineage>
</organism>
<evidence type="ECO:0008006" key="4">
    <source>
        <dbReference type="Google" id="ProtNLM"/>
    </source>
</evidence>
<evidence type="ECO:0000313" key="2">
    <source>
        <dbReference type="EMBL" id="GAA3045921.1"/>
    </source>
</evidence>
<gene>
    <name evidence="2" type="ORF">GCM10010448_31090</name>
</gene>
<dbReference type="Proteomes" id="UP001501532">
    <property type="component" value="Unassembled WGS sequence"/>
</dbReference>
<protein>
    <recommendedName>
        <fullName evidence="4">PqqD family protein</fullName>
    </recommendedName>
</protein>
<feature type="transmembrane region" description="Helical" evidence="1">
    <location>
        <begin position="138"/>
        <end position="161"/>
    </location>
</feature>
<name>A0ABP6LI69_9ACTN</name>
<feature type="transmembrane region" description="Helical" evidence="1">
    <location>
        <begin position="105"/>
        <end position="126"/>
    </location>
</feature>
<evidence type="ECO:0000313" key="3">
    <source>
        <dbReference type="Proteomes" id="UP001501532"/>
    </source>
</evidence>
<proteinExistence type="predicted"/>
<feature type="transmembrane region" description="Helical" evidence="1">
    <location>
        <begin position="318"/>
        <end position="341"/>
    </location>
</feature>
<feature type="transmembrane region" description="Helical" evidence="1">
    <location>
        <begin position="361"/>
        <end position="382"/>
    </location>
</feature>
<feature type="transmembrane region" description="Helical" evidence="1">
    <location>
        <begin position="239"/>
        <end position="257"/>
    </location>
</feature>
<feature type="transmembrane region" description="Helical" evidence="1">
    <location>
        <begin position="206"/>
        <end position="227"/>
    </location>
</feature>